<proteinExistence type="predicted"/>
<reference evidence="2" key="1">
    <citation type="submission" date="2011-12" db="EMBL/GenBank/DDBJ databases">
        <title>Complete sequence of Clostridium clariflavum DSM 19732.</title>
        <authorList>
            <consortium name="US DOE Joint Genome Institute"/>
            <person name="Lucas S."/>
            <person name="Han J."/>
            <person name="Lapidus A."/>
            <person name="Cheng J.-F."/>
            <person name="Goodwin L."/>
            <person name="Pitluck S."/>
            <person name="Peters L."/>
            <person name="Teshima H."/>
            <person name="Detter J.C."/>
            <person name="Han C."/>
            <person name="Tapia R."/>
            <person name="Land M."/>
            <person name="Hauser L."/>
            <person name="Kyrpides N."/>
            <person name="Ivanova N."/>
            <person name="Pagani I."/>
            <person name="Kitzmiller T."/>
            <person name="Lynd L."/>
            <person name="Izquierdo J."/>
            <person name="Woyke T."/>
        </authorList>
    </citation>
    <scope>NUCLEOTIDE SEQUENCE [LARGE SCALE GENOMIC DNA]</scope>
    <source>
        <strain evidence="2">DSM 19732 / NBRC 101661 / EBR45</strain>
    </source>
</reference>
<dbReference type="eggNOG" id="ENOG503126G">
    <property type="taxonomic scope" value="Bacteria"/>
</dbReference>
<protein>
    <submittedName>
        <fullName evidence="1">Uncharacterized protein</fullName>
    </submittedName>
</protein>
<dbReference type="Proteomes" id="UP000005435">
    <property type="component" value="Chromosome"/>
</dbReference>
<evidence type="ECO:0000313" key="1">
    <source>
        <dbReference type="EMBL" id="AEV67536.1"/>
    </source>
</evidence>
<sequence precursor="true">MNINEIKWTKNQLWKGCILASIAHAIMVAHYPELSNEHSWDGMNYSVQDSSGTRGTITFHPQYCIGAFRNEHSSRILGDATNYIKYFQSASDEIVKLAEAETLQYLLDKVDEKILPVITTAFWGYENKLFTIDSFEDMWQNGGFLLERQISDFNSAVNGWIEYYDMSDVQVSLLKSIYVRKIANPKDKIILSKDEIDMIESREPEGLKESKISFEEINITFEVVL</sequence>
<evidence type="ECO:0000313" key="2">
    <source>
        <dbReference type="Proteomes" id="UP000005435"/>
    </source>
</evidence>
<name>G8LVW9_ACECE</name>
<gene>
    <name evidence="1" type="ordered locus">Clocl_0848</name>
</gene>
<dbReference type="OrthoDB" id="2049249at2"/>
<reference evidence="1 2" key="2">
    <citation type="journal article" date="2012" name="Stand. Genomic Sci.">
        <title>Complete Genome Sequence of Clostridium clariflavum DSM 19732.</title>
        <authorList>
            <person name="Izquierdo J.A."/>
            <person name="Goodwin L."/>
            <person name="Davenport K.W."/>
            <person name="Teshima H."/>
            <person name="Bruce D."/>
            <person name="Detter C."/>
            <person name="Tapia R."/>
            <person name="Han S."/>
            <person name="Land M."/>
            <person name="Hauser L."/>
            <person name="Jeffries C.D."/>
            <person name="Han J."/>
            <person name="Pitluck S."/>
            <person name="Nolan M."/>
            <person name="Chen A."/>
            <person name="Huntemann M."/>
            <person name="Mavromatis K."/>
            <person name="Mikhailova N."/>
            <person name="Liolios K."/>
            <person name="Woyke T."/>
            <person name="Lynd L.R."/>
        </authorList>
    </citation>
    <scope>NUCLEOTIDE SEQUENCE [LARGE SCALE GENOMIC DNA]</scope>
    <source>
        <strain evidence="2">DSM 19732 / NBRC 101661 / EBR45</strain>
    </source>
</reference>
<organism evidence="1 2">
    <name type="scientific">Acetivibrio clariflavus (strain DSM 19732 / NBRC 101661 / EBR45)</name>
    <name type="common">Clostridium clariflavum</name>
    <dbReference type="NCBI Taxonomy" id="720554"/>
    <lineage>
        <taxon>Bacteria</taxon>
        <taxon>Bacillati</taxon>
        <taxon>Bacillota</taxon>
        <taxon>Clostridia</taxon>
        <taxon>Eubacteriales</taxon>
        <taxon>Oscillospiraceae</taxon>
        <taxon>Acetivibrio</taxon>
    </lineage>
</organism>
<dbReference type="EMBL" id="CP003065">
    <property type="protein sequence ID" value="AEV67536.1"/>
    <property type="molecule type" value="Genomic_DNA"/>
</dbReference>
<dbReference type="AlphaFoldDB" id="G8LVW9"/>
<accession>G8LVW9</accession>
<dbReference type="HOGENOM" id="CLU_108358_0_0_9"/>
<dbReference type="RefSeq" id="WP_014254161.1">
    <property type="nucleotide sequence ID" value="NC_016627.1"/>
</dbReference>
<keyword evidence="2" id="KW-1185">Reference proteome</keyword>
<dbReference type="KEGG" id="ccl:Clocl_0848"/>